<evidence type="ECO:0000256" key="5">
    <source>
        <dbReference type="ARBA" id="ARBA00022856"/>
    </source>
</evidence>
<evidence type="ECO:0000256" key="1">
    <source>
        <dbReference type="ARBA" id="ARBA00004141"/>
    </source>
</evidence>
<name>A0A9P4J0S5_9PEZI</name>
<comment type="subcellular location">
    <subcellularLocation>
        <location evidence="1">Membrane</location>
        <topology evidence="1">Multi-pass membrane protein</topology>
    </subcellularLocation>
</comment>
<dbReference type="OrthoDB" id="9986677at2759"/>
<evidence type="ECO:0000256" key="6">
    <source>
        <dbReference type="ARBA" id="ARBA00022927"/>
    </source>
</evidence>
<feature type="transmembrane region" description="Helical" evidence="9">
    <location>
        <begin position="365"/>
        <end position="388"/>
    </location>
</feature>
<evidence type="ECO:0000256" key="3">
    <source>
        <dbReference type="ARBA" id="ARBA00022448"/>
    </source>
</evidence>
<keyword evidence="4 9" id="KW-0812">Transmembrane</keyword>
<proteinExistence type="inferred from homology"/>
<dbReference type="InterPro" id="IPR004648">
    <property type="entry name" value="Oligpept_transpt"/>
</dbReference>
<organism evidence="10 11">
    <name type="scientific">Myriangium duriaei CBS 260.36</name>
    <dbReference type="NCBI Taxonomy" id="1168546"/>
    <lineage>
        <taxon>Eukaryota</taxon>
        <taxon>Fungi</taxon>
        <taxon>Dikarya</taxon>
        <taxon>Ascomycota</taxon>
        <taxon>Pezizomycotina</taxon>
        <taxon>Dothideomycetes</taxon>
        <taxon>Dothideomycetidae</taxon>
        <taxon>Myriangiales</taxon>
        <taxon>Myriangiaceae</taxon>
        <taxon>Myriangium</taxon>
    </lineage>
</organism>
<keyword evidence="5" id="KW-0571">Peptide transport</keyword>
<feature type="transmembrane region" description="Helical" evidence="9">
    <location>
        <begin position="324"/>
        <end position="344"/>
    </location>
</feature>
<keyword evidence="6" id="KW-0653">Protein transport</keyword>
<dbReference type="Proteomes" id="UP000799439">
    <property type="component" value="Unassembled WGS sequence"/>
</dbReference>
<feature type="transmembrane region" description="Helical" evidence="9">
    <location>
        <begin position="122"/>
        <end position="139"/>
    </location>
</feature>
<dbReference type="GO" id="GO:0016020">
    <property type="term" value="C:membrane"/>
    <property type="evidence" value="ECO:0007669"/>
    <property type="project" value="UniProtKB-SubCell"/>
</dbReference>
<dbReference type="NCBIfam" id="TIGR00727">
    <property type="entry name" value="ISP4_OPT"/>
    <property type="match status" value="1"/>
</dbReference>
<comment type="caution">
    <text evidence="10">The sequence shown here is derived from an EMBL/GenBank/DDBJ whole genome shotgun (WGS) entry which is preliminary data.</text>
</comment>
<feature type="transmembrane region" description="Helical" evidence="9">
    <location>
        <begin position="761"/>
        <end position="777"/>
    </location>
</feature>
<evidence type="ECO:0000256" key="2">
    <source>
        <dbReference type="ARBA" id="ARBA00008807"/>
    </source>
</evidence>
<reference evidence="10" key="1">
    <citation type="journal article" date="2020" name="Stud. Mycol.">
        <title>101 Dothideomycetes genomes: a test case for predicting lifestyles and emergence of pathogens.</title>
        <authorList>
            <person name="Haridas S."/>
            <person name="Albert R."/>
            <person name="Binder M."/>
            <person name="Bloem J."/>
            <person name="Labutti K."/>
            <person name="Salamov A."/>
            <person name="Andreopoulos B."/>
            <person name="Baker S."/>
            <person name="Barry K."/>
            <person name="Bills G."/>
            <person name="Bluhm B."/>
            <person name="Cannon C."/>
            <person name="Castanera R."/>
            <person name="Culley D."/>
            <person name="Daum C."/>
            <person name="Ezra D."/>
            <person name="Gonzalez J."/>
            <person name="Henrissat B."/>
            <person name="Kuo A."/>
            <person name="Liang C."/>
            <person name="Lipzen A."/>
            <person name="Lutzoni F."/>
            <person name="Magnuson J."/>
            <person name="Mondo S."/>
            <person name="Nolan M."/>
            <person name="Ohm R."/>
            <person name="Pangilinan J."/>
            <person name="Park H.-J."/>
            <person name="Ramirez L."/>
            <person name="Alfaro M."/>
            <person name="Sun H."/>
            <person name="Tritt A."/>
            <person name="Yoshinaga Y."/>
            <person name="Zwiers L.-H."/>
            <person name="Turgeon B."/>
            <person name="Goodwin S."/>
            <person name="Spatafora J."/>
            <person name="Crous P."/>
            <person name="Grigoriev I."/>
        </authorList>
    </citation>
    <scope>NUCLEOTIDE SEQUENCE</scope>
    <source>
        <strain evidence="10">CBS 260.36</strain>
    </source>
</reference>
<gene>
    <name evidence="10" type="ORF">K461DRAFT_308205</name>
</gene>
<dbReference type="Pfam" id="PF03169">
    <property type="entry name" value="OPT"/>
    <property type="match status" value="1"/>
</dbReference>
<dbReference type="GO" id="GO:0015031">
    <property type="term" value="P:protein transport"/>
    <property type="evidence" value="ECO:0007669"/>
    <property type="project" value="UniProtKB-KW"/>
</dbReference>
<keyword evidence="3" id="KW-0813">Transport</keyword>
<feature type="transmembrane region" description="Helical" evidence="9">
    <location>
        <begin position="789"/>
        <end position="812"/>
    </location>
</feature>
<dbReference type="InterPro" id="IPR004813">
    <property type="entry name" value="OPT"/>
</dbReference>
<dbReference type="PANTHER" id="PTHR22601">
    <property type="entry name" value="ISP4 LIKE PROTEIN"/>
    <property type="match status" value="1"/>
</dbReference>
<feature type="transmembrane region" description="Helical" evidence="9">
    <location>
        <begin position="438"/>
        <end position="460"/>
    </location>
</feature>
<comment type="similarity">
    <text evidence="2">Belongs to the oligopeptide OPT transporter family.</text>
</comment>
<keyword evidence="11" id="KW-1185">Reference proteome</keyword>
<feature type="transmembrane region" description="Helical" evidence="9">
    <location>
        <begin position="683"/>
        <end position="711"/>
    </location>
</feature>
<evidence type="ECO:0000256" key="7">
    <source>
        <dbReference type="ARBA" id="ARBA00022989"/>
    </source>
</evidence>
<keyword evidence="8 9" id="KW-0472">Membrane</keyword>
<feature type="transmembrane region" description="Helical" evidence="9">
    <location>
        <begin position="530"/>
        <end position="550"/>
    </location>
</feature>
<evidence type="ECO:0000256" key="8">
    <source>
        <dbReference type="ARBA" id="ARBA00023136"/>
    </source>
</evidence>
<accession>A0A9P4J0S5</accession>
<evidence type="ECO:0000256" key="4">
    <source>
        <dbReference type="ARBA" id="ARBA00022692"/>
    </source>
</evidence>
<feature type="transmembrane region" description="Helical" evidence="9">
    <location>
        <begin position="732"/>
        <end position="755"/>
    </location>
</feature>
<keyword evidence="7 9" id="KW-1133">Transmembrane helix</keyword>
<evidence type="ECO:0000313" key="10">
    <source>
        <dbReference type="EMBL" id="KAF2150319.1"/>
    </source>
</evidence>
<feature type="transmembrane region" description="Helical" evidence="9">
    <location>
        <begin position="504"/>
        <end position="524"/>
    </location>
</feature>
<feature type="transmembrane region" description="Helical" evidence="9">
    <location>
        <begin position="557"/>
        <end position="574"/>
    </location>
</feature>
<protein>
    <submittedName>
        <fullName evidence="10">OPT oligopeptide transporter</fullName>
    </submittedName>
</protein>
<dbReference type="AlphaFoldDB" id="A0A9P4J0S5"/>
<dbReference type="EMBL" id="ML996089">
    <property type="protein sequence ID" value="KAF2150319.1"/>
    <property type="molecule type" value="Genomic_DNA"/>
</dbReference>
<dbReference type="NCBIfam" id="TIGR00728">
    <property type="entry name" value="OPT_sfam"/>
    <property type="match status" value="1"/>
</dbReference>
<feature type="transmembrane region" description="Helical" evidence="9">
    <location>
        <begin position="293"/>
        <end position="312"/>
    </location>
</feature>
<dbReference type="GO" id="GO:0035673">
    <property type="term" value="F:oligopeptide transmembrane transporter activity"/>
    <property type="evidence" value="ECO:0007669"/>
    <property type="project" value="InterPro"/>
</dbReference>
<sequence>MTCNHGCKKRISEQIPHELLETLAPNGEGEMILGLIDSMSEEEAVAIVSESVEFHSDDWNFPSDMRERMKQLLQGPKLYGDLYDRDLRIDAVMMKYSSPYPGVRAVAELVDSGGIYETARSYFLGIGWAIIGTFMSTFFNSRFPSIGLSGSVIQILLYPCGKFLEKVLPDWGLTVFGVRHSLNPGLWGFKEQMFATITYNVAIYTTNSYGMILVQKSPVYYGETFITFGYQLMLTLFVQLMGMGFAGFLRRFSVYPVKALWPTLLPIIAMNRALTRPEPKENINGWTVSRYRFFYICCGCMFFYYWLPGYLFKALSTFNWMTWIAPQNITLAIITGSSLGLGLFNPITTFDWNVATSSYAALAQPFFSTCTMYLSSILGGLIILGIYYSNMYYTAYLPINSSSAFSNNGSAYDVKQVIVNNKLSEARYQQYGSPFYSAGYVLTVGANFAFYPIYFIYMMVDQRKTIRKAFIDFYKGLRYGKSNYSDAMDIHSRIMSKYKEVPDWWYLLILVSAVVVSIIFLNIFPLDTPVWLVFLLLGVNLVFCVPLSLLSAITGTNLGLGSLIQVITGFLLPGNPNAFLFAQTLGSWAIAGYGDNIVQDLKICHYCKIPPRAVFRSQIGTIIITCFVAVGTQDFILNNVKGLCTPDQPSRFTCANDGNPLFANSLMWGVLGSNRMFNSLYPLFKWCFLIGVAISFTFLLGQGLGPIYLPGVREKLRTRLRPRTFSVLDKTLFPFIASLLWLNPILIVQGVQHWAPSNLSYKTPGFILSFIFMYWLPRHRLAWWEKYNYVLSAALTAGVAISALVIFFAVGYNPRDLKWWGNTVSSAGVDGSGVGILPIPARGYFGPERGSFPS</sequence>
<evidence type="ECO:0000256" key="9">
    <source>
        <dbReference type="SAM" id="Phobius"/>
    </source>
</evidence>
<evidence type="ECO:0000313" key="11">
    <source>
        <dbReference type="Proteomes" id="UP000799439"/>
    </source>
</evidence>
<feature type="transmembrane region" description="Helical" evidence="9">
    <location>
        <begin position="228"/>
        <end position="249"/>
    </location>
</feature>